<dbReference type="SUPFAM" id="SSF46689">
    <property type="entry name" value="Homeodomain-like"/>
    <property type="match status" value="1"/>
</dbReference>
<dbReference type="AlphaFoldDB" id="A0A2I2KLD2"/>
<organism evidence="7 8">
    <name type="scientific">Frankia canadensis</name>
    <dbReference type="NCBI Taxonomy" id="1836972"/>
    <lineage>
        <taxon>Bacteria</taxon>
        <taxon>Bacillati</taxon>
        <taxon>Actinomycetota</taxon>
        <taxon>Actinomycetes</taxon>
        <taxon>Frankiales</taxon>
        <taxon>Frankiaceae</taxon>
        <taxon>Frankia</taxon>
    </lineage>
</organism>
<dbReference type="Pfam" id="PF00440">
    <property type="entry name" value="TetR_N"/>
    <property type="match status" value="1"/>
</dbReference>
<evidence type="ECO:0000313" key="8">
    <source>
        <dbReference type="Proteomes" id="UP000234331"/>
    </source>
</evidence>
<protein>
    <submittedName>
        <fullName evidence="7">Transcriptional regulator</fullName>
    </submittedName>
</protein>
<keyword evidence="3" id="KW-0804">Transcription</keyword>
<dbReference type="GO" id="GO:0045892">
    <property type="term" value="P:negative regulation of DNA-templated transcription"/>
    <property type="evidence" value="ECO:0007669"/>
    <property type="project" value="InterPro"/>
</dbReference>
<dbReference type="InterPro" id="IPR009057">
    <property type="entry name" value="Homeodomain-like_sf"/>
</dbReference>
<feature type="domain" description="HTH tetR-type" evidence="6">
    <location>
        <begin position="27"/>
        <end position="87"/>
    </location>
</feature>
<dbReference type="SUPFAM" id="SSF48498">
    <property type="entry name" value="Tetracyclin repressor-like, C-terminal domain"/>
    <property type="match status" value="1"/>
</dbReference>
<dbReference type="Gene3D" id="1.10.10.60">
    <property type="entry name" value="Homeodomain-like"/>
    <property type="match status" value="1"/>
</dbReference>
<dbReference type="GO" id="GO:0000976">
    <property type="term" value="F:transcription cis-regulatory region binding"/>
    <property type="evidence" value="ECO:0007669"/>
    <property type="project" value="TreeGrafter"/>
</dbReference>
<dbReference type="InterPro" id="IPR004111">
    <property type="entry name" value="Repressor_TetR_C"/>
</dbReference>
<dbReference type="InterPro" id="IPR050109">
    <property type="entry name" value="HTH-type_TetR-like_transc_reg"/>
</dbReference>
<reference evidence="7 8" key="1">
    <citation type="submission" date="2017-06" db="EMBL/GenBank/DDBJ databases">
        <authorList>
            <person name="Kim H.J."/>
            <person name="Triplett B.A."/>
        </authorList>
    </citation>
    <scope>NUCLEOTIDE SEQUENCE [LARGE SCALE GENOMIC DNA]</scope>
    <source>
        <strain evidence="7">FRACA_ARgP5</strain>
    </source>
</reference>
<accession>A0A2I2KLD2</accession>
<dbReference type="InterPro" id="IPR001647">
    <property type="entry name" value="HTH_TetR"/>
</dbReference>
<evidence type="ECO:0000256" key="5">
    <source>
        <dbReference type="SAM" id="MobiDB-lite"/>
    </source>
</evidence>
<keyword evidence="2 4" id="KW-0238">DNA-binding</keyword>
<proteinExistence type="predicted"/>
<evidence type="ECO:0000313" key="7">
    <source>
        <dbReference type="EMBL" id="SNQ46481.1"/>
    </source>
</evidence>
<feature type="region of interest" description="Disordered" evidence="5">
    <location>
        <begin position="1"/>
        <end position="24"/>
    </location>
</feature>
<dbReference type="GO" id="GO:0003700">
    <property type="term" value="F:DNA-binding transcription factor activity"/>
    <property type="evidence" value="ECO:0007669"/>
    <property type="project" value="TreeGrafter"/>
</dbReference>
<evidence type="ECO:0000259" key="6">
    <source>
        <dbReference type="PROSITE" id="PS50977"/>
    </source>
</evidence>
<dbReference type="Pfam" id="PF02909">
    <property type="entry name" value="TetR_C_1"/>
    <property type="match status" value="1"/>
</dbReference>
<keyword evidence="1" id="KW-0805">Transcription regulation</keyword>
<dbReference type="PROSITE" id="PS50977">
    <property type="entry name" value="HTH_TETR_2"/>
    <property type="match status" value="1"/>
</dbReference>
<feature type="DNA-binding region" description="H-T-H motif" evidence="4">
    <location>
        <begin position="50"/>
        <end position="69"/>
    </location>
</feature>
<sequence length="280" mass="30481">MRTAPVRPAAGSTEGHPTHDTPACRPKLSPDLLARAAIAIADADGLAAVSMRRLASSLGVGTMTLYYHVRDKDELLNLVWDEFMGEHLLDEIPADWRTALTEIAQRTRESYQRHPWALQVVARPARGPNKLRHIEQYLTIASRITDDPDEQLRIIHSVGDLVVGCTLRELSFVAYPAPAEREPARPLAAIDAPVPAEVLVAEPLTAGNVAVSAGRQPRPDFGALASSEELPRLRNVWTNGCMLRAPRFERALGWLLDGIEAAHPAAASSASSRMHPKKGA</sequence>
<evidence type="ECO:0000256" key="2">
    <source>
        <dbReference type="ARBA" id="ARBA00023125"/>
    </source>
</evidence>
<dbReference type="PANTHER" id="PTHR30055">
    <property type="entry name" value="HTH-TYPE TRANSCRIPTIONAL REGULATOR RUTR"/>
    <property type="match status" value="1"/>
</dbReference>
<dbReference type="EMBL" id="FZMO01000047">
    <property type="protein sequence ID" value="SNQ46481.1"/>
    <property type="molecule type" value="Genomic_DNA"/>
</dbReference>
<dbReference type="PANTHER" id="PTHR30055:SF151">
    <property type="entry name" value="TRANSCRIPTIONAL REGULATORY PROTEIN"/>
    <property type="match status" value="1"/>
</dbReference>
<evidence type="ECO:0000256" key="3">
    <source>
        <dbReference type="ARBA" id="ARBA00023163"/>
    </source>
</evidence>
<name>A0A2I2KLD2_9ACTN</name>
<dbReference type="InterPro" id="IPR036271">
    <property type="entry name" value="Tet_transcr_reg_TetR-rel_C_sf"/>
</dbReference>
<gene>
    <name evidence="7" type="ORF">FRACA_1400013</name>
</gene>
<keyword evidence="8" id="KW-1185">Reference proteome</keyword>
<dbReference type="Gene3D" id="1.10.357.10">
    <property type="entry name" value="Tetracycline Repressor, domain 2"/>
    <property type="match status" value="1"/>
</dbReference>
<dbReference type="Proteomes" id="UP000234331">
    <property type="component" value="Unassembled WGS sequence"/>
</dbReference>
<evidence type="ECO:0000256" key="4">
    <source>
        <dbReference type="PROSITE-ProRule" id="PRU00335"/>
    </source>
</evidence>
<evidence type="ECO:0000256" key="1">
    <source>
        <dbReference type="ARBA" id="ARBA00023015"/>
    </source>
</evidence>